<evidence type="ECO:0000313" key="7">
    <source>
        <dbReference type="Proteomes" id="UP001410394"/>
    </source>
</evidence>
<evidence type="ECO:0000256" key="4">
    <source>
        <dbReference type="ARBA" id="ARBA00023014"/>
    </source>
</evidence>
<evidence type="ECO:0000313" key="6">
    <source>
        <dbReference type="EMBL" id="MEN3070104.1"/>
    </source>
</evidence>
<proteinExistence type="predicted"/>
<gene>
    <name evidence="6" type="ORF">ABDB84_16595</name>
</gene>
<sequence>MAYQTLCKKTLLSPSELVPAMVDNTEIVIIWPEGGRPRAFNARCPHEGVSLAQGIFNGSTLICPAHGWVFDGHSGEGLSPSGCEMVEYPIQINGEMIEIDLDDDSADED</sequence>
<dbReference type="SUPFAM" id="SSF50022">
    <property type="entry name" value="ISP domain"/>
    <property type="match status" value="1"/>
</dbReference>
<comment type="caution">
    <text evidence="6">The sequence shown here is derived from an EMBL/GenBank/DDBJ whole genome shotgun (WGS) entry which is preliminary data.</text>
</comment>
<name>A0ABU9Z253_9RHOO</name>
<dbReference type="RefSeq" id="WP_345920879.1">
    <property type="nucleotide sequence ID" value="NZ_JBDIVE010000010.1"/>
</dbReference>
<dbReference type="EMBL" id="JBDIVE010000010">
    <property type="protein sequence ID" value="MEN3070104.1"/>
    <property type="molecule type" value="Genomic_DNA"/>
</dbReference>
<dbReference type="Pfam" id="PF00355">
    <property type="entry name" value="Rieske"/>
    <property type="match status" value="1"/>
</dbReference>
<keyword evidence="7" id="KW-1185">Reference proteome</keyword>
<dbReference type="InterPro" id="IPR017941">
    <property type="entry name" value="Rieske_2Fe-2S"/>
</dbReference>
<organism evidence="6 7">
    <name type="scientific">Uliginosibacterium sediminicola</name>
    <dbReference type="NCBI Taxonomy" id="2024550"/>
    <lineage>
        <taxon>Bacteria</taxon>
        <taxon>Pseudomonadati</taxon>
        <taxon>Pseudomonadota</taxon>
        <taxon>Betaproteobacteria</taxon>
        <taxon>Rhodocyclales</taxon>
        <taxon>Zoogloeaceae</taxon>
        <taxon>Uliginosibacterium</taxon>
    </lineage>
</organism>
<protein>
    <submittedName>
        <fullName evidence="6">Rieske 2Fe-2S domain-containing protein</fullName>
    </submittedName>
</protein>
<dbReference type="Gene3D" id="2.102.10.10">
    <property type="entry name" value="Rieske [2Fe-2S] iron-sulphur domain"/>
    <property type="match status" value="1"/>
</dbReference>
<accession>A0ABU9Z253</accession>
<feature type="domain" description="Rieske" evidence="5">
    <location>
        <begin position="4"/>
        <end position="99"/>
    </location>
</feature>
<keyword evidence="1" id="KW-0001">2Fe-2S</keyword>
<evidence type="ECO:0000259" key="5">
    <source>
        <dbReference type="PROSITE" id="PS51296"/>
    </source>
</evidence>
<keyword evidence="4" id="KW-0411">Iron-sulfur</keyword>
<reference evidence="6 7" key="1">
    <citation type="journal article" date="2018" name="Int. J. Syst. Evol. Microbiol.">
        <title>Uliginosibacterium sediminicola sp. nov., isolated from freshwater sediment.</title>
        <authorList>
            <person name="Hwang W.M."/>
            <person name="Kim S.M."/>
            <person name="Kang K."/>
            <person name="Ahn T.Y."/>
        </authorList>
    </citation>
    <scope>NUCLEOTIDE SEQUENCE [LARGE SCALE GENOMIC DNA]</scope>
    <source>
        <strain evidence="6 7">M1-21</strain>
    </source>
</reference>
<dbReference type="Proteomes" id="UP001410394">
    <property type="component" value="Unassembled WGS sequence"/>
</dbReference>
<keyword evidence="3" id="KW-0408">Iron</keyword>
<dbReference type="InterPro" id="IPR036922">
    <property type="entry name" value="Rieske_2Fe-2S_sf"/>
</dbReference>
<evidence type="ECO:0000256" key="3">
    <source>
        <dbReference type="ARBA" id="ARBA00023004"/>
    </source>
</evidence>
<dbReference type="PROSITE" id="PS51296">
    <property type="entry name" value="RIESKE"/>
    <property type="match status" value="1"/>
</dbReference>
<evidence type="ECO:0000256" key="1">
    <source>
        <dbReference type="ARBA" id="ARBA00022714"/>
    </source>
</evidence>
<evidence type="ECO:0000256" key="2">
    <source>
        <dbReference type="ARBA" id="ARBA00022723"/>
    </source>
</evidence>
<keyword evidence="2" id="KW-0479">Metal-binding</keyword>